<accession>A0ABW9MV33</accession>
<evidence type="ECO:0000313" key="2">
    <source>
        <dbReference type="EMBL" id="MFO3715681.1"/>
    </source>
</evidence>
<keyword evidence="3" id="KW-1185">Reference proteome</keyword>
<evidence type="ECO:0000313" key="3">
    <source>
        <dbReference type="Proteomes" id="UP001638015"/>
    </source>
</evidence>
<evidence type="ECO:0000256" key="1">
    <source>
        <dbReference type="SAM" id="SignalP"/>
    </source>
</evidence>
<dbReference type="Proteomes" id="UP001638015">
    <property type="component" value="Unassembled WGS sequence"/>
</dbReference>
<dbReference type="PROSITE" id="PS51257">
    <property type="entry name" value="PROKAR_LIPOPROTEIN"/>
    <property type="match status" value="1"/>
</dbReference>
<comment type="caution">
    <text evidence="2">The sequence shown here is derived from an EMBL/GenBank/DDBJ whole genome shotgun (WGS) entry which is preliminary data.</text>
</comment>
<proteinExistence type="predicted"/>
<feature type="signal peptide" evidence="1">
    <location>
        <begin position="1"/>
        <end position="21"/>
    </location>
</feature>
<feature type="chain" id="PRO_5045341987" description="Lipoprotein" evidence="1">
    <location>
        <begin position="22"/>
        <end position="250"/>
    </location>
</feature>
<evidence type="ECO:0008006" key="4">
    <source>
        <dbReference type="Google" id="ProtNLM"/>
    </source>
</evidence>
<sequence>MKNKLLILSALLLLAACGNQSKDNTSNNNKEPLKREDIINPVPKLNRDTIEEELENYKNIKEEVLRDQLEEGVAVFKALDGTNIHSKFEDDPQMYTTIDFGKEGKFTGEYFATKEADGYDAGLHEVSGEAQLKEQHVSTYEGKFEYVEQLNQQTYKLRLKELNITSEAGVDSEIPQKVFVDFTKQLQVGDEFILYLDGAYIPLADRKGTALENQINPTTTPADKEVVVDHAFGPILYSPSEDVVWKTFVY</sequence>
<dbReference type="EMBL" id="JBGMEH010000002">
    <property type="protein sequence ID" value="MFO3715681.1"/>
    <property type="molecule type" value="Genomic_DNA"/>
</dbReference>
<name>A0ABW9MV33_9FIRM</name>
<gene>
    <name evidence="2" type="ORF">ACCQ40_02615</name>
</gene>
<keyword evidence="1" id="KW-0732">Signal</keyword>
<reference evidence="2 3" key="1">
    <citation type="journal article" date="2025" name="Anaerobe">
        <title>Description of Anaerococcus kampingiae sp. nov., Anaerococcus groningensis sp. nov., Anaerococcus martiniensis sp. nov., and Anaerococcus cruorum sp. nov., isolated from human clinical specimens.</title>
        <authorList>
            <person name="Boiten K.E."/>
            <person name="Meijer J."/>
            <person name="van Wezel E.M."/>
            <person name="Veloo A.C.M."/>
        </authorList>
    </citation>
    <scope>NUCLEOTIDE SEQUENCE [LARGE SCALE GENOMIC DNA]</scope>
    <source>
        <strain evidence="2 3">ENR1039</strain>
    </source>
</reference>
<protein>
    <recommendedName>
        <fullName evidence="4">Lipoprotein</fullName>
    </recommendedName>
</protein>
<dbReference type="RefSeq" id="WP_394019235.1">
    <property type="nucleotide sequence ID" value="NZ_JBGMEH010000002.1"/>
</dbReference>
<organism evidence="2 3">
    <name type="scientific">Anaerococcus cruorum</name>
    <dbReference type="NCBI Taxonomy" id="3115617"/>
    <lineage>
        <taxon>Bacteria</taxon>
        <taxon>Bacillati</taxon>
        <taxon>Bacillota</taxon>
        <taxon>Tissierellia</taxon>
        <taxon>Tissierellales</taxon>
        <taxon>Peptoniphilaceae</taxon>
        <taxon>Anaerococcus</taxon>
    </lineage>
</organism>